<dbReference type="AlphaFoldDB" id="A0A1I2VXV7"/>
<dbReference type="SFLD" id="SFLDG01386">
    <property type="entry name" value="main_SPASM_domain-containing"/>
    <property type="match status" value="1"/>
</dbReference>
<dbReference type="PROSITE" id="PS51918">
    <property type="entry name" value="RADICAL_SAM"/>
    <property type="match status" value="1"/>
</dbReference>
<dbReference type="Pfam" id="PF13186">
    <property type="entry name" value="SPASM"/>
    <property type="match status" value="1"/>
</dbReference>
<dbReference type="SFLD" id="SFLDS00029">
    <property type="entry name" value="Radical_SAM"/>
    <property type="match status" value="1"/>
</dbReference>
<sequence length="468" mass="50978">MEQLHIDPVNKALIELTDSQIMRRLVKLVLANNTFCPQCGGERAWVAVGRLLGSGNALCPDCRALADRIRQEVLELGPVVTRVALNTLKGVLSFGLRRPFVAGAPRLVTWEFTSRCNLASCPHCYTDSVNHCKYEDELSTEEALQAVDSFTRAGVTGIAFTGGEALLRDDFFQVAGYAVSRGIPCYVATNGSPLTGERVRSLKEAGVSLVHVSMDSPDPAAHDAFRGTPGLHRMAVEGIKRCVEAGLQVSLAATATKKNWADIPKLLDFGDELGADWLLVYNFIPTGRGTAILDPSPEEREELFRQLWKRSSQTRRIRVSAFAPQFGLTGVKEGCSGLLATHYLDPVLFKKHQSIIKSSAGCMAGKNYLAMEPNGRLKPCTFLPVHIGNIRQDNLERLWLNSPVLAQLRDPDCVSGSCRYCRFQLECGGCRARAYACTGDYLGSDPGCVEGLRAGASEQLNLQSACAL</sequence>
<dbReference type="InterPro" id="IPR050377">
    <property type="entry name" value="Radical_SAM_PqqE_MftC-like"/>
</dbReference>
<dbReference type="InterPro" id="IPR023885">
    <property type="entry name" value="4Fe4S-binding_SPASM_dom"/>
</dbReference>
<evidence type="ECO:0000259" key="5">
    <source>
        <dbReference type="PROSITE" id="PS51918"/>
    </source>
</evidence>
<keyword evidence="2" id="KW-0479">Metal-binding</keyword>
<dbReference type="STRING" id="341036.SAMN05660649_03236"/>
<dbReference type="GO" id="GO:0003824">
    <property type="term" value="F:catalytic activity"/>
    <property type="evidence" value="ECO:0007669"/>
    <property type="project" value="InterPro"/>
</dbReference>
<dbReference type="PANTHER" id="PTHR11228:SF7">
    <property type="entry name" value="PQQA PEPTIDE CYCLASE"/>
    <property type="match status" value="1"/>
</dbReference>
<dbReference type="OrthoDB" id="7021155at2"/>
<protein>
    <submittedName>
        <fullName evidence="6">Radical SAM additional 4Fe4S-binding SPASM domain-containing protein</fullName>
    </submittedName>
</protein>
<feature type="domain" description="Radical SAM core" evidence="5">
    <location>
        <begin position="102"/>
        <end position="318"/>
    </location>
</feature>
<dbReference type="GO" id="GO:0046872">
    <property type="term" value="F:metal ion binding"/>
    <property type="evidence" value="ECO:0007669"/>
    <property type="project" value="UniProtKB-KW"/>
</dbReference>
<keyword evidence="4" id="KW-0411">Iron-sulfur</keyword>
<dbReference type="RefSeq" id="WP_092472415.1">
    <property type="nucleotide sequence ID" value="NZ_FOOX01000012.1"/>
</dbReference>
<dbReference type="GO" id="GO:0006783">
    <property type="term" value="P:heme biosynthetic process"/>
    <property type="evidence" value="ECO:0007669"/>
    <property type="project" value="TreeGrafter"/>
</dbReference>
<keyword evidence="3" id="KW-0408">Iron</keyword>
<keyword evidence="7" id="KW-1185">Reference proteome</keyword>
<dbReference type="CDD" id="cd21123">
    <property type="entry name" value="SPASM_MftC-like"/>
    <property type="match status" value="1"/>
</dbReference>
<dbReference type="InterPro" id="IPR007197">
    <property type="entry name" value="rSAM"/>
</dbReference>
<dbReference type="GO" id="GO:0051536">
    <property type="term" value="F:iron-sulfur cluster binding"/>
    <property type="evidence" value="ECO:0007669"/>
    <property type="project" value="UniProtKB-KW"/>
</dbReference>
<evidence type="ECO:0000256" key="3">
    <source>
        <dbReference type="ARBA" id="ARBA00023004"/>
    </source>
</evidence>
<dbReference type="Gene3D" id="3.20.20.70">
    <property type="entry name" value="Aldolase class I"/>
    <property type="match status" value="1"/>
</dbReference>
<dbReference type="SMART" id="SM00729">
    <property type="entry name" value="Elp3"/>
    <property type="match status" value="1"/>
</dbReference>
<dbReference type="CDD" id="cd01335">
    <property type="entry name" value="Radical_SAM"/>
    <property type="match status" value="1"/>
</dbReference>
<dbReference type="EMBL" id="FOOX01000012">
    <property type="protein sequence ID" value="SFG94058.1"/>
    <property type="molecule type" value="Genomic_DNA"/>
</dbReference>
<evidence type="ECO:0000256" key="4">
    <source>
        <dbReference type="ARBA" id="ARBA00023014"/>
    </source>
</evidence>
<dbReference type="SFLD" id="SFLDG01067">
    <property type="entry name" value="SPASM/twitch_domain_containing"/>
    <property type="match status" value="1"/>
</dbReference>
<reference evidence="7" key="1">
    <citation type="submission" date="2016-10" db="EMBL/GenBank/DDBJ databases">
        <authorList>
            <person name="Varghese N."/>
            <person name="Submissions S."/>
        </authorList>
    </citation>
    <scope>NUCLEOTIDE SEQUENCE [LARGE SCALE GENOMIC DNA]</scope>
    <source>
        <strain evidence="7">DSM 17038</strain>
    </source>
</reference>
<name>A0A1I2VXV7_9FIRM</name>
<organism evidence="6 7">
    <name type="scientific">Desulfotruncus arcticus DSM 17038</name>
    <dbReference type="NCBI Taxonomy" id="1121424"/>
    <lineage>
        <taxon>Bacteria</taxon>
        <taxon>Bacillati</taxon>
        <taxon>Bacillota</taxon>
        <taxon>Clostridia</taxon>
        <taxon>Eubacteriales</taxon>
        <taxon>Desulfallaceae</taxon>
        <taxon>Desulfotruncus</taxon>
    </lineage>
</organism>
<dbReference type="Proteomes" id="UP000199337">
    <property type="component" value="Unassembled WGS sequence"/>
</dbReference>
<evidence type="ECO:0000313" key="6">
    <source>
        <dbReference type="EMBL" id="SFG94058.1"/>
    </source>
</evidence>
<gene>
    <name evidence="6" type="ORF">SAMN05660649_03236</name>
</gene>
<accession>A0A1I2VXV7</accession>
<evidence type="ECO:0000313" key="7">
    <source>
        <dbReference type="Proteomes" id="UP000199337"/>
    </source>
</evidence>
<evidence type="ECO:0000256" key="2">
    <source>
        <dbReference type="ARBA" id="ARBA00022723"/>
    </source>
</evidence>
<dbReference type="PANTHER" id="PTHR11228">
    <property type="entry name" value="RADICAL SAM DOMAIN PROTEIN"/>
    <property type="match status" value="1"/>
</dbReference>
<dbReference type="SUPFAM" id="SSF102114">
    <property type="entry name" value="Radical SAM enzymes"/>
    <property type="match status" value="1"/>
</dbReference>
<evidence type="ECO:0000256" key="1">
    <source>
        <dbReference type="ARBA" id="ARBA00022691"/>
    </source>
</evidence>
<dbReference type="InterPro" id="IPR013785">
    <property type="entry name" value="Aldolase_TIM"/>
</dbReference>
<dbReference type="Pfam" id="PF04055">
    <property type="entry name" value="Radical_SAM"/>
    <property type="match status" value="1"/>
</dbReference>
<dbReference type="InterPro" id="IPR058240">
    <property type="entry name" value="rSAM_sf"/>
</dbReference>
<keyword evidence="1" id="KW-0949">S-adenosyl-L-methionine</keyword>
<dbReference type="InterPro" id="IPR006638">
    <property type="entry name" value="Elp3/MiaA/NifB-like_rSAM"/>
</dbReference>
<proteinExistence type="predicted"/>
<dbReference type="NCBIfam" id="TIGR04085">
    <property type="entry name" value="rSAM_more_4Fe4S"/>
    <property type="match status" value="1"/>
</dbReference>